<accession>A0ACB7FDE3</accession>
<keyword evidence="2" id="KW-1185">Reference proteome</keyword>
<dbReference type="EMBL" id="CM024801">
    <property type="protein sequence ID" value="KAG8012151.1"/>
    <property type="molecule type" value="Genomic_DNA"/>
</dbReference>
<sequence length="182" mass="21026">MEKEIQEKTLEVGEQERLEVGEQERLEKGEQERLEDMKEEMLEESFGDEAILMDDCATQEYPRFLFRTPLKNRYRALHLARELTEIVFDNLEKQRSEIRQLQFQNARLVNLMERRAIYEGDELALVMLARIKGIVSDSSDSDNCDTDNGDARNSDALNSDALNSDPDNSDALNSDPDNSEDF</sequence>
<gene>
    <name evidence="1" type="ORF">GBF38_004625</name>
</gene>
<organism evidence="1 2">
    <name type="scientific">Nibea albiflora</name>
    <name type="common">Yellow drum</name>
    <name type="synonym">Corvina albiflora</name>
    <dbReference type="NCBI Taxonomy" id="240163"/>
    <lineage>
        <taxon>Eukaryota</taxon>
        <taxon>Metazoa</taxon>
        <taxon>Chordata</taxon>
        <taxon>Craniata</taxon>
        <taxon>Vertebrata</taxon>
        <taxon>Euteleostomi</taxon>
        <taxon>Actinopterygii</taxon>
        <taxon>Neopterygii</taxon>
        <taxon>Teleostei</taxon>
        <taxon>Neoteleostei</taxon>
        <taxon>Acanthomorphata</taxon>
        <taxon>Eupercaria</taxon>
        <taxon>Sciaenidae</taxon>
        <taxon>Nibea</taxon>
    </lineage>
</organism>
<evidence type="ECO:0000313" key="1">
    <source>
        <dbReference type="EMBL" id="KAG8012151.1"/>
    </source>
</evidence>
<proteinExistence type="predicted"/>
<protein>
    <submittedName>
        <fullName evidence="1">Uncharacterized protein</fullName>
    </submittedName>
</protein>
<name>A0ACB7FDE3_NIBAL</name>
<evidence type="ECO:0000313" key="2">
    <source>
        <dbReference type="Proteomes" id="UP000805704"/>
    </source>
</evidence>
<comment type="caution">
    <text evidence="1">The sequence shown here is derived from an EMBL/GenBank/DDBJ whole genome shotgun (WGS) entry which is preliminary data.</text>
</comment>
<reference evidence="1" key="1">
    <citation type="submission" date="2020-04" db="EMBL/GenBank/DDBJ databases">
        <title>A chromosome-scale assembly and high-density genetic map of the yellow drum (Nibea albiflora) genome.</title>
        <authorList>
            <person name="Xu D."/>
            <person name="Zhang W."/>
            <person name="Chen R."/>
            <person name="Tan P."/>
            <person name="Wang L."/>
            <person name="Song H."/>
            <person name="Tian L."/>
            <person name="Zhu Q."/>
            <person name="Wang B."/>
        </authorList>
    </citation>
    <scope>NUCLEOTIDE SEQUENCE</scope>
    <source>
        <strain evidence="1">ZJHYS-2018</strain>
    </source>
</reference>
<dbReference type="Proteomes" id="UP000805704">
    <property type="component" value="Chromosome 13"/>
</dbReference>